<gene>
    <name evidence="1" type="ORF">GCM10009827_003580</name>
</gene>
<evidence type="ECO:0000313" key="1">
    <source>
        <dbReference type="EMBL" id="GAA1499804.1"/>
    </source>
</evidence>
<evidence type="ECO:0000313" key="2">
    <source>
        <dbReference type="Proteomes" id="UP001501470"/>
    </source>
</evidence>
<proteinExistence type="predicted"/>
<organism evidence="1 2">
    <name type="scientific">Dactylosporangium maewongense</name>
    <dbReference type="NCBI Taxonomy" id="634393"/>
    <lineage>
        <taxon>Bacteria</taxon>
        <taxon>Bacillati</taxon>
        <taxon>Actinomycetota</taxon>
        <taxon>Actinomycetes</taxon>
        <taxon>Micromonosporales</taxon>
        <taxon>Micromonosporaceae</taxon>
        <taxon>Dactylosporangium</taxon>
    </lineage>
</organism>
<dbReference type="Proteomes" id="UP001501470">
    <property type="component" value="Unassembled WGS sequence"/>
</dbReference>
<name>A0ABN1ZIT5_9ACTN</name>
<dbReference type="RefSeq" id="WP_344498751.1">
    <property type="nucleotide sequence ID" value="NZ_BAAAQD010000001.1"/>
</dbReference>
<dbReference type="EMBL" id="BAAAQD010000001">
    <property type="protein sequence ID" value="GAA1499804.1"/>
    <property type="molecule type" value="Genomic_DNA"/>
</dbReference>
<reference evidence="1 2" key="1">
    <citation type="journal article" date="2019" name="Int. J. Syst. Evol. Microbiol.">
        <title>The Global Catalogue of Microorganisms (GCM) 10K type strain sequencing project: providing services to taxonomists for standard genome sequencing and annotation.</title>
        <authorList>
            <consortium name="The Broad Institute Genomics Platform"/>
            <consortium name="The Broad Institute Genome Sequencing Center for Infectious Disease"/>
            <person name="Wu L."/>
            <person name="Ma J."/>
        </authorList>
    </citation>
    <scope>NUCLEOTIDE SEQUENCE [LARGE SCALE GENOMIC DNA]</scope>
    <source>
        <strain evidence="1 2">JCM 15933</strain>
    </source>
</reference>
<keyword evidence="2" id="KW-1185">Reference proteome</keyword>
<sequence length="366" mass="38810">MKLSLTGPDSHRLERRPGVGVVVIGPEGGTPRPDLVVAPGDAIDWSVFDPFTVPAGYPWPRRIVYDGDDTGFFRWAGRRPIETFDWRPRAAHTVDAAAADIGTLGITLRDAPLRLTLPAGGGHVMVTGDPRLLVPDLAPGAACPGLSFAPDTRPAPDGPPLRLPGLPALAGAHSVRVTVPPLRQPFDCASLLQFPELRALTLSGGLANVDALGGLRRLTALHLHLCPDLTGLPAVDTWPDLTRLFASDVDAVVGKRLRGHGTVTRLRRPEWFAAGHGLPFAGWPSRTARAATAAYRAAEDAIRAATTRQDVEAAVRGFVGAVNALPGIETTEREDAGEAVHRLTAATPCGDLTEAAARWFDGARDF</sequence>
<accession>A0ABN1ZIT5</accession>
<comment type="caution">
    <text evidence="1">The sequence shown here is derived from an EMBL/GenBank/DDBJ whole genome shotgun (WGS) entry which is preliminary data.</text>
</comment>
<protein>
    <submittedName>
        <fullName evidence="1">Uncharacterized protein</fullName>
    </submittedName>
</protein>